<evidence type="ECO:0000313" key="4">
    <source>
        <dbReference type="Proteomes" id="UP000583752"/>
    </source>
</evidence>
<dbReference type="Pfam" id="PF07589">
    <property type="entry name" value="PEP-CTERM"/>
    <property type="match status" value="1"/>
</dbReference>
<dbReference type="Proteomes" id="UP000583752">
    <property type="component" value="Unassembled WGS sequence"/>
</dbReference>
<evidence type="ECO:0000256" key="1">
    <source>
        <dbReference type="SAM" id="SignalP"/>
    </source>
</evidence>
<proteinExistence type="predicted"/>
<dbReference type="EMBL" id="JABBGG010000002">
    <property type="protein sequence ID" value="NML60408.1"/>
    <property type="molecule type" value="Genomic_DNA"/>
</dbReference>
<protein>
    <submittedName>
        <fullName evidence="3">PEP-CTERM sorting domain-containing protein</fullName>
    </submittedName>
</protein>
<feature type="chain" id="PRO_5032553816" evidence="1">
    <location>
        <begin position="28"/>
        <end position="216"/>
    </location>
</feature>
<keyword evidence="4" id="KW-1185">Reference proteome</keyword>
<feature type="signal peptide" evidence="1">
    <location>
        <begin position="1"/>
        <end position="27"/>
    </location>
</feature>
<reference evidence="3 4" key="1">
    <citation type="submission" date="2020-04" db="EMBL/GenBank/DDBJ databases">
        <title>Massilia sp. RP-1-19 isolated from soil.</title>
        <authorList>
            <person name="Dahal R.H."/>
        </authorList>
    </citation>
    <scope>NUCLEOTIDE SEQUENCE [LARGE SCALE GENOMIC DNA]</scope>
    <source>
        <strain evidence="3 4">RP-1-19</strain>
    </source>
</reference>
<evidence type="ECO:0000259" key="2">
    <source>
        <dbReference type="Pfam" id="PF07589"/>
    </source>
</evidence>
<comment type="caution">
    <text evidence="3">The sequence shown here is derived from an EMBL/GenBank/DDBJ whole genome shotgun (WGS) entry which is preliminary data.</text>
</comment>
<sequence>MKSQNFKPMFLSMIALGGAFAAGAANATVIKLDVNGDGIKDLRFTNHIKLKLFTSKFSYEVEGLNGATVSAGGPLAFGNLIGASTDFDANNMLAAYSHQNWYAGVGCGPKASTNGSCHSGSWNNGFSDVSGYLGFALASGDDTFYGWANIAMNHAGAATIIGTAVETCANTAIGAGSAAAGCNGVPPAEVPEPASLALLAAGFAGIGAMRRRAAKR</sequence>
<name>A0A848HPB9_9BURK</name>
<dbReference type="AlphaFoldDB" id="A0A848HPB9"/>
<keyword evidence="1" id="KW-0732">Signal</keyword>
<dbReference type="NCBIfam" id="TIGR02595">
    <property type="entry name" value="PEP_CTERM"/>
    <property type="match status" value="1"/>
</dbReference>
<organism evidence="3 4">
    <name type="scientific">Massilia polaris</name>
    <dbReference type="NCBI Taxonomy" id="2728846"/>
    <lineage>
        <taxon>Bacteria</taxon>
        <taxon>Pseudomonadati</taxon>
        <taxon>Pseudomonadota</taxon>
        <taxon>Betaproteobacteria</taxon>
        <taxon>Burkholderiales</taxon>
        <taxon>Oxalobacteraceae</taxon>
        <taxon>Telluria group</taxon>
        <taxon>Massilia</taxon>
    </lineage>
</organism>
<feature type="domain" description="Ice-binding protein C-terminal" evidence="2">
    <location>
        <begin position="190"/>
        <end position="212"/>
    </location>
</feature>
<dbReference type="RefSeq" id="WP_169464108.1">
    <property type="nucleotide sequence ID" value="NZ_JABBGG010000002.1"/>
</dbReference>
<gene>
    <name evidence="3" type="ORF">HHL21_04755</name>
</gene>
<dbReference type="InterPro" id="IPR013424">
    <property type="entry name" value="Ice-binding_C"/>
</dbReference>
<evidence type="ECO:0000313" key="3">
    <source>
        <dbReference type="EMBL" id="NML60408.1"/>
    </source>
</evidence>
<accession>A0A848HPB9</accession>